<dbReference type="InterPro" id="IPR014729">
    <property type="entry name" value="Rossmann-like_a/b/a_fold"/>
</dbReference>
<comment type="pathway">
    <text evidence="3 15">Cofactor biosynthesis; FMN biosynthesis; FMN from riboflavin (ATP route): step 1/1.</text>
</comment>
<evidence type="ECO:0000313" key="18">
    <source>
        <dbReference type="Proteomes" id="UP000214973"/>
    </source>
</evidence>
<keyword evidence="7 15" id="KW-0548">Nucleotidyltransferase</keyword>
<evidence type="ECO:0000256" key="8">
    <source>
        <dbReference type="ARBA" id="ARBA00022741"/>
    </source>
</evidence>
<dbReference type="Pfam" id="PF01687">
    <property type="entry name" value="Flavokinase"/>
    <property type="match status" value="1"/>
</dbReference>
<dbReference type="EMBL" id="LT906470">
    <property type="protein sequence ID" value="SNV63146.1"/>
    <property type="molecule type" value="Genomic_DNA"/>
</dbReference>
<dbReference type="SMART" id="SM00904">
    <property type="entry name" value="Flavokinase"/>
    <property type="match status" value="1"/>
</dbReference>
<dbReference type="InterPro" id="IPR002606">
    <property type="entry name" value="Riboflavin_kinase_bac"/>
</dbReference>
<dbReference type="KEGG" id="vrm:44547418_00800"/>
<organism evidence="17 18">
    <name type="scientific">Veillonella rodentium</name>
    <dbReference type="NCBI Taxonomy" id="248315"/>
    <lineage>
        <taxon>Bacteria</taxon>
        <taxon>Bacillati</taxon>
        <taxon>Bacillota</taxon>
        <taxon>Negativicutes</taxon>
        <taxon>Veillonellales</taxon>
        <taxon>Veillonellaceae</taxon>
        <taxon>Veillonella</taxon>
    </lineage>
</organism>
<comment type="similarity">
    <text evidence="15">Belongs to the ribF family.</text>
</comment>
<dbReference type="GO" id="GO:0003919">
    <property type="term" value="F:FMN adenylyltransferase activity"/>
    <property type="evidence" value="ECO:0007669"/>
    <property type="project" value="UniProtKB-UniRule"/>
</dbReference>
<evidence type="ECO:0000256" key="4">
    <source>
        <dbReference type="ARBA" id="ARBA00022630"/>
    </source>
</evidence>
<dbReference type="RefSeq" id="WP_095065788.1">
    <property type="nucleotide sequence ID" value="NZ_LT906470.1"/>
</dbReference>
<evidence type="ECO:0000256" key="7">
    <source>
        <dbReference type="ARBA" id="ARBA00022695"/>
    </source>
</evidence>
<dbReference type="InterPro" id="IPR015864">
    <property type="entry name" value="FAD_synthase"/>
</dbReference>
<dbReference type="Proteomes" id="UP000214973">
    <property type="component" value="Chromosome 1"/>
</dbReference>
<keyword evidence="12" id="KW-0511">Multifunctional enzyme</keyword>
<evidence type="ECO:0000256" key="9">
    <source>
        <dbReference type="ARBA" id="ARBA00022777"/>
    </source>
</evidence>
<dbReference type="InterPro" id="IPR004821">
    <property type="entry name" value="Cyt_trans-like"/>
</dbReference>
<dbReference type="AlphaFoldDB" id="A0A239YXN6"/>
<evidence type="ECO:0000256" key="2">
    <source>
        <dbReference type="ARBA" id="ARBA00004726"/>
    </source>
</evidence>
<comment type="function">
    <text evidence="1">Catalyzes the phosphorylation of riboflavin to FMN followed by the adenylation of FMN to FAD.</text>
</comment>
<dbReference type="SUPFAM" id="SSF52374">
    <property type="entry name" value="Nucleotidylyl transferase"/>
    <property type="match status" value="1"/>
</dbReference>
<dbReference type="Gene3D" id="2.40.30.30">
    <property type="entry name" value="Riboflavin kinase-like"/>
    <property type="match status" value="1"/>
</dbReference>
<gene>
    <name evidence="17" type="primary">ribF</name>
    <name evidence="17" type="ORF">SAMEA44547418_00800</name>
</gene>
<dbReference type="GO" id="GO:0006747">
    <property type="term" value="P:FAD biosynthetic process"/>
    <property type="evidence" value="ECO:0007669"/>
    <property type="project" value="UniProtKB-UniRule"/>
</dbReference>
<comment type="catalytic activity">
    <reaction evidence="14 15">
        <text>FMN + ATP + H(+) = FAD + diphosphate</text>
        <dbReference type="Rhea" id="RHEA:17237"/>
        <dbReference type="ChEBI" id="CHEBI:15378"/>
        <dbReference type="ChEBI" id="CHEBI:30616"/>
        <dbReference type="ChEBI" id="CHEBI:33019"/>
        <dbReference type="ChEBI" id="CHEBI:57692"/>
        <dbReference type="ChEBI" id="CHEBI:58210"/>
        <dbReference type="EC" id="2.7.7.2"/>
    </reaction>
</comment>
<dbReference type="CDD" id="cd02064">
    <property type="entry name" value="FAD_synthetase_N"/>
    <property type="match status" value="1"/>
</dbReference>
<keyword evidence="10 15" id="KW-0274">FAD</keyword>
<dbReference type="UniPathway" id="UPA00277">
    <property type="reaction ID" value="UER00407"/>
</dbReference>
<dbReference type="NCBIfam" id="TIGR00083">
    <property type="entry name" value="ribF"/>
    <property type="match status" value="1"/>
</dbReference>
<keyword evidence="18" id="KW-1185">Reference proteome</keyword>
<evidence type="ECO:0000256" key="5">
    <source>
        <dbReference type="ARBA" id="ARBA00022643"/>
    </source>
</evidence>
<comment type="pathway">
    <text evidence="2 15">Cofactor biosynthesis; FAD biosynthesis; FAD from FMN: step 1/1.</text>
</comment>
<sequence>MKQIHSFDELRQIKDRKVYALGTFDGIHRGHQRVIYKAVQEAKSAQAVSIIVTFERHPLTILHPDRVPKLLVQQAVMDDILSAMNVDYVLRLPMTAGLLRVTAEEFLKILCKNMNVAAIVMGENFTFGAQGLGNPSYIRQTLEPTDIRVLVQPLLPCDSLEKPISSTEIRKAIQEGRMEDATKWLGRPYQFKGIVIKGDQRGRTLGFPTLNLLLPDEMAIPPDGVYANRVRIDGKWYNGVGNIGDNPTFKNQYHRCEVHVFDFDRDVYGQSVIVQFIAYIRSEIKFSHLQDLIDQMKVDEEKALRILTDV</sequence>
<evidence type="ECO:0000256" key="1">
    <source>
        <dbReference type="ARBA" id="ARBA00002121"/>
    </source>
</evidence>
<dbReference type="GO" id="GO:0009398">
    <property type="term" value="P:FMN biosynthetic process"/>
    <property type="evidence" value="ECO:0007669"/>
    <property type="project" value="UniProtKB-UniRule"/>
</dbReference>
<dbReference type="PANTHER" id="PTHR22749">
    <property type="entry name" value="RIBOFLAVIN KINASE/FMN ADENYLYLTRANSFERASE"/>
    <property type="match status" value="1"/>
</dbReference>
<keyword evidence="4 15" id="KW-0285">Flavoprotein</keyword>
<evidence type="ECO:0000313" key="17">
    <source>
        <dbReference type="EMBL" id="SNV63146.1"/>
    </source>
</evidence>
<dbReference type="GO" id="GO:0005524">
    <property type="term" value="F:ATP binding"/>
    <property type="evidence" value="ECO:0007669"/>
    <property type="project" value="UniProtKB-UniRule"/>
</dbReference>
<evidence type="ECO:0000256" key="13">
    <source>
        <dbReference type="ARBA" id="ARBA00047880"/>
    </source>
</evidence>
<dbReference type="InterPro" id="IPR023465">
    <property type="entry name" value="Riboflavin_kinase_dom_sf"/>
</dbReference>
<evidence type="ECO:0000256" key="10">
    <source>
        <dbReference type="ARBA" id="ARBA00022827"/>
    </source>
</evidence>
<evidence type="ECO:0000256" key="6">
    <source>
        <dbReference type="ARBA" id="ARBA00022679"/>
    </source>
</evidence>
<name>A0A239YXN6_9FIRM</name>
<evidence type="ECO:0000256" key="12">
    <source>
        <dbReference type="ARBA" id="ARBA00023268"/>
    </source>
</evidence>
<dbReference type="EC" id="2.7.1.26" evidence="15"/>
<keyword evidence="8 15" id="KW-0547">Nucleotide-binding</keyword>
<evidence type="ECO:0000256" key="3">
    <source>
        <dbReference type="ARBA" id="ARBA00005201"/>
    </source>
</evidence>
<dbReference type="Gene3D" id="3.40.50.620">
    <property type="entry name" value="HUPs"/>
    <property type="match status" value="1"/>
</dbReference>
<dbReference type="GO" id="GO:0008531">
    <property type="term" value="F:riboflavin kinase activity"/>
    <property type="evidence" value="ECO:0007669"/>
    <property type="project" value="UniProtKB-UniRule"/>
</dbReference>
<dbReference type="UniPathway" id="UPA00276">
    <property type="reaction ID" value="UER00406"/>
</dbReference>
<dbReference type="Pfam" id="PF06574">
    <property type="entry name" value="FAD_syn"/>
    <property type="match status" value="1"/>
</dbReference>
<keyword evidence="6 15" id="KW-0808">Transferase</keyword>
<evidence type="ECO:0000256" key="11">
    <source>
        <dbReference type="ARBA" id="ARBA00022840"/>
    </source>
</evidence>
<keyword evidence="5 15" id="KW-0288">FMN</keyword>
<dbReference type="NCBIfam" id="NF004160">
    <property type="entry name" value="PRK05627.1-3"/>
    <property type="match status" value="1"/>
</dbReference>
<evidence type="ECO:0000256" key="15">
    <source>
        <dbReference type="PIRNR" id="PIRNR004491"/>
    </source>
</evidence>
<dbReference type="InterPro" id="IPR015865">
    <property type="entry name" value="Riboflavin_kinase_bac/euk"/>
</dbReference>
<dbReference type="NCBIfam" id="NF004162">
    <property type="entry name" value="PRK05627.1-5"/>
    <property type="match status" value="1"/>
</dbReference>
<dbReference type="FunFam" id="2.40.30.30:FF:000003">
    <property type="entry name" value="Riboflavin biosynthesis protein"/>
    <property type="match status" value="1"/>
</dbReference>
<comment type="catalytic activity">
    <reaction evidence="13 15">
        <text>riboflavin + ATP = FMN + ADP + H(+)</text>
        <dbReference type="Rhea" id="RHEA:14357"/>
        <dbReference type="ChEBI" id="CHEBI:15378"/>
        <dbReference type="ChEBI" id="CHEBI:30616"/>
        <dbReference type="ChEBI" id="CHEBI:57986"/>
        <dbReference type="ChEBI" id="CHEBI:58210"/>
        <dbReference type="ChEBI" id="CHEBI:456216"/>
        <dbReference type="EC" id="2.7.1.26"/>
    </reaction>
</comment>
<dbReference type="SUPFAM" id="SSF82114">
    <property type="entry name" value="Riboflavin kinase-like"/>
    <property type="match status" value="1"/>
</dbReference>
<dbReference type="NCBIfam" id="TIGR00125">
    <property type="entry name" value="cyt_tran_rel"/>
    <property type="match status" value="1"/>
</dbReference>
<evidence type="ECO:0000256" key="14">
    <source>
        <dbReference type="ARBA" id="ARBA00049494"/>
    </source>
</evidence>
<proteinExistence type="inferred from homology"/>
<accession>A0A239YXN6</accession>
<keyword evidence="9 15" id="KW-0418">Kinase</keyword>
<reference evidence="17 18" key="1">
    <citation type="submission" date="2017-06" db="EMBL/GenBank/DDBJ databases">
        <authorList>
            <consortium name="Pathogen Informatics"/>
        </authorList>
    </citation>
    <scope>NUCLEOTIDE SEQUENCE [LARGE SCALE GENOMIC DNA]</scope>
    <source>
        <strain evidence="17 18">NCTC12018</strain>
    </source>
</reference>
<keyword evidence="11 15" id="KW-0067">ATP-binding</keyword>
<dbReference type="PIRSF" id="PIRSF004491">
    <property type="entry name" value="FAD_Synth"/>
    <property type="match status" value="1"/>
</dbReference>
<dbReference type="GO" id="GO:0009231">
    <property type="term" value="P:riboflavin biosynthetic process"/>
    <property type="evidence" value="ECO:0007669"/>
    <property type="project" value="InterPro"/>
</dbReference>
<protein>
    <recommendedName>
        <fullName evidence="15">Riboflavin biosynthesis protein</fullName>
    </recommendedName>
    <domain>
        <recommendedName>
            <fullName evidence="15">Riboflavin kinase</fullName>
            <ecNumber evidence="15">2.7.1.26</ecNumber>
        </recommendedName>
        <alternativeName>
            <fullName evidence="15">Flavokinase</fullName>
        </alternativeName>
    </domain>
    <domain>
        <recommendedName>
            <fullName evidence="15">FMN adenylyltransferase</fullName>
            <ecNumber evidence="15">2.7.7.2</ecNumber>
        </recommendedName>
        <alternativeName>
            <fullName evidence="15">FAD pyrophosphorylase</fullName>
        </alternativeName>
        <alternativeName>
            <fullName evidence="15">FAD synthase</fullName>
        </alternativeName>
    </domain>
</protein>
<feature type="domain" description="Riboflavin kinase" evidence="16">
    <location>
        <begin position="184"/>
        <end position="308"/>
    </location>
</feature>
<evidence type="ECO:0000259" key="16">
    <source>
        <dbReference type="SMART" id="SM00904"/>
    </source>
</evidence>
<dbReference type="PANTHER" id="PTHR22749:SF6">
    <property type="entry name" value="RIBOFLAVIN KINASE"/>
    <property type="match status" value="1"/>
</dbReference>
<dbReference type="EC" id="2.7.7.2" evidence="15"/>
<dbReference type="InterPro" id="IPR023468">
    <property type="entry name" value="Riboflavin_kinase"/>
</dbReference>